<dbReference type="EMBL" id="VSDO01000003">
    <property type="protein sequence ID" value="TYA12628.1"/>
    <property type="molecule type" value="Genomic_DNA"/>
</dbReference>
<dbReference type="OrthoDB" id="9797501at2"/>
<dbReference type="Pfam" id="PF02796">
    <property type="entry name" value="HTH_7"/>
    <property type="match status" value="1"/>
</dbReference>
<feature type="region of interest" description="Disordered" evidence="1">
    <location>
        <begin position="1"/>
        <end position="29"/>
    </location>
</feature>
<name>A0A5D0CSJ1_9BACL</name>
<organism evidence="3 4">
    <name type="scientific">Paenibacillus faecis</name>
    <dbReference type="NCBI Taxonomy" id="862114"/>
    <lineage>
        <taxon>Bacteria</taxon>
        <taxon>Bacillati</taxon>
        <taxon>Bacillota</taxon>
        <taxon>Bacilli</taxon>
        <taxon>Bacillales</taxon>
        <taxon>Paenibacillaceae</taxon>
        <taxon>Paenibacillus</taxon>
    </lineage>
</organism>
<dbReference type="PROSITE" id="PS51736">
    <property type="entry name" value="RECOMBINASES_3"/>
    <property type="match status" value="1"/>
</dbReference>
<keyword evidence="4" id="KW-1185">Reference proteome</keyword>
<dbReference type="GO" id="GO:0003677">
    <property type="term" value="F:DNA binding"/>
    <property type="evidence" value="ECO:0007669"/>
    <property type="project" value="InterPro"/>
</dbReference>
<evidence type="ECO:0000259" key="2">
    <source>
        <dbReference type="PROSITE" id="PS51736"/>
    </source>
</evidence>
<protein>
    <submittedName>
        <fullName evidence="3">Recombinase family protein</fullName>
    </submittedName>
</protein>
<dbReference type="Proteomes" id="UP000325218">
    <property type="component" value="Unassembled WGS sequence"/>
</dbReference>
<comment type="caution">
    <text evidence="3">The sequence shown here is derived from an EMBL/GenBank/DDBJ whole genome shotgun (WGS) entry which is preliminary data.</text>
</comment>
<dbReference type="InterPro" id="IPR006119">
    <property type="entry name" value="Resolv_N"/>
</dbReference>
<gene>
    <name evidence="3" type="ORF">FRY98_16390</name>
</gene>
<dbReference type="GO" id="GO:0000150">
    <property type="term" value="F:DNA strand exchange activity"/>
    <property type="evidence" value="ECO:0007669"/>
    <property type="project" value="InterPro"/>
</dbReference>
<sequence length="66" mass="7525">MISERTKSGLQAARSRGKKSGRPTKKEDKVEMAVKMYKSKDYTIKQITVATGISNTTQYRYLEKAH</sequence>
<evidence type="ECO:0000313" key="4">
    <source>
        <dbReference type="Proteomes" id="UP000325218"/>
    </source>
</evidence>
<dbReference type="AlphaFoldDB" id="A0A5D0CSJ1"/>
<feature type="domain" description="Resolvase/invertase-type recombinase catalytic" evidence="2">
    <location>
        <begin position="1"/>
        <end position="17"/>
    </location>
</feature>
<evidence type="ECO:0000256" key="1">
    <source>
        <dbReference type="SAM" id="MobiDB-lite"/>
    </source>
</evidence>
<evidence type="ECO:0000313" key="3">
    <source>
        <dbReference type="EMBL" id="TYA12628.1"/>
    </source>
</evidence>
<dbReference type="Gene3D" id="1.10.10.60">
    <property type="entry name" value="Homeodomain-like"/>
    <property type="match status" value="1"/>
</dbReference>
<dbReference type="InterPro" id="IPR006120">
    <property type="entry name" value="Resolvase_HTH_dom"/>
</dbReference>
<reference evidence="3 4" key="1">
    <citation type="submission" date="2019-08" db="EMBL/GenBank/DDBJ databases">
        <title>Genome sequencing of Paenibacillus faecis DSM 23593(T).</title>
        <authorList>
            <person name="Kook J.-K."/>
            <person name="Park S.-N."/>
            <person name="Lim Y.K."/>
        </authorList>
    </citation>
    <scope>NUCLEOTIDE SEQUENCE [LARGE SCALE GENOMIC DNA]</scope>
    <source>
        <strain evidence="3 4">DSM 23593</strain>
    </source>
</reference>
<accession>A0A5D0CSJ1</accession>
<proteinExistence type="predicted"/>